<dbReference type="GO" id="GO:0003677">
    <property type="term" value="F:DNA binding"/>
    <property type="evidence" value="ECO:0007669"/>
    <property type="project" value="InterPro"/>
</dbReference>
<proteinExistence type="predicted"/>
<dbReference type="Proteomes" id="UP000037460">
    <property type="component" value="Unassembled WGS sequence"/>
</dbReference>
<organism evidence="1 2">
    <name type="scientific">Chrysochromulina tobinii</name>
    <dbReference type="NCBI Taxonomy" id="1460289"/>
    <lineage>
        <taxon>Eukaryota</taxon>
        <taxon>Haptista</taxon>
        <taxon>Haptophyta</taxon>
        <taxon>Prymnesiophyceae</taxon>
        <taxon>Prymnesiales</taxon>
        <taxon>Chrysochromulinaceae</taxon>
        <taxon>Chrysochromulina</taxon>
    </lineage>
</organism>
<dbReference type="InterPro" id="IPR016177">
    <property type="entry name" value="DNA-bd_dom_sf"/>
</dbReference>
<accession>A0A0M0JLT8</accession>
<reference evidence="2" key="1">
    <citation type="journal article" date="2015" name="PLoS Genet.">
        <title>Genome Sequence and Transcriptome Analyses of Chrysochromulina tobin: Metabolic Tools for Enhanced Algal Fitness in the Prominent Order Prymnesiales (Haptophyceae).</title>
        <authorList>
            <person name="Hovde B.T."/>
            <person name="Deodato C.R."/>
            <person name="Hunsperger H.M."/>
            <person name="Ryken S.A."/>
            <person name="Yost W."/>
            <person name="Jha R.K."/>
            <person name="Patterson J."/>
            <person name="Monnat R.J. Jr."/>
            <person name="Barlow S.B."/>
            <person name="Starkenburg S.R."/>
            <person name="Cattolico R.A."/>
        </authorList>
    </citation>
    <scope>NUCLEOTIDE SEQUENCE</scope>
    <source>
        <strain evidence="2">CCMP291</strain>
    </source>
</reference>
<evidence type="ECO:0000313" key="2">
    <source>
        <dbReference type="Proteomes" id="UP000037460"/>
    </source>
</evidence>
<name>A0A0M0JLT8_9EUKA</name>
<dbReference type="AlphaFoldDB" id="A0A0M0JLT8"/>
<evidence type="ECO:0000313" key="1">
    <source>
        <dbReference type="EMBL" id="KOO27529.1"/>
    </source>
</evidence>
<gene>
    <name evidence="1" type="ORF">Ctob_009657</name>
</gene>
<protein>
    <submittedName>
        <fullName evidence="1">Uncharacterized protein</fullName>
    </submittedName>
</protein>
<comment type="caution">
    <text evidence="1">The sequence shown here is derived from an EMBL/GenBank/DDBJ whole genome shotgun (WGS) entry which is preliminary data.</text>
</comment>
<sequence length="541" mass="58081">MANFDTRTGTEDGILKAHAANPDLALNAATPTLKTQLGVSDVTAYHTQLTHIFNPEVVKERNHSYDCHMKNRPPVLAEDRFDPNAVIADRLMVGTAQVIGTHLEGVVLPIGFDTESFYSSVLAAFASAFKVQLAERTAGTSSANGATAAGTSAISSSANGAAAEEQTAAAPACRYERLSCAATGAPGLSSRRIAQKKRADVRREGKPFMRFVTGMRSDTGSLAKDGSQISDEGEAAHLAIAAYLRVEAARRTTEATPEERLEALRHEKVAHAGRAEAVIGKDELKNGKGQARRFSRSFIFSLVHSEEFGAILRSIGTDEEEELMTGPIGDEWTFDEVHALLDDERVPLELKALLRLSDAMLVESELAEAELILRYTSRSVRMVKPVGSPCAAVPQRPIIHSWAMSGAASIPTFDAEDAHLTRTGYCHVTSRFPSFDFEICDMAITPADEARAAAASEGLDLVLSSSSNSGFEGVSKLSNGGKYSAKVKENGKMLHLGSYATAEVAALCRARRVKVYRVWAEAAEVAAEVAAVHHPNKKQKA</sequence>
<dbReference type="SUPFAM" id="SSF54171">
    <property type="entry name" value="DNA-binding domain"/>
    <property type="match status" value="1"/>
</dbReference>
<dbReference type="EMBL" id="JWZX01002704">
    <property type="protein sequence ID" value="KOO27529.1"/>
    <property type="molecule type" value="Genomic_DNA"/>
</dbReference>
<keyword evidence="2" id="KW-1185">Reference proteome</keyword>